<keyword evidence="3" id="KW-1185">Reference proteome</keyword>
<dbReference type="RefSeq" id="WP_394831500.1">
    <property type="nucleotide sequence ID" value="NZ_CP089929.1"/>
</dbReference>
<sequence>MIPAFLRPTRLEHRRVAVAAVLFGMGLLSLAQLPDRRSVCVTAFGCTFASVAIAVMARSRHRDRPHRSAIVAPMGFLLGAVIAVMVLDGLRVESIPGSGVRAADASTLVIRLLAMPLLVSLLGLIQPNHPPDLRAAATATWLVAVGALSIWCAAQLSPLPGIPWLGGALIVAGAARGAVAIARNRRRQAWLRSVARGDIAGLRLYVSGSGTMTLEQWVRPTYRVEPRWEVVMDWPSPTGVLTAMAKQLAIAFCTLCTVALLLALCVLPFVFFGGPS</sequence>
<feature type="transmembrane region" description="Helical" evidence="1">
    <location>
        <begin position="69"/>
        <end position="87"/>
    </location>
</feature>
<feature type="transmembrane region" description="Helical" evidence="1">
    <location>
        <begin position="248"/>
        <end position="272"/>
    </location>
</feature>
<organism evidence="2 3">
    <name type="scientific">Pendulispora rubella</name>
    <dbReference type="NCBI Taxonomy" id="2741070"/>
    <lineage>
        <taxon>Bacteria</taxon>
        <taxon>Pseudomonadati</taxon>
        <taxon>Myxococcota</taxon>
        <taxon>Myxococcia</taxon>
        <taxon>Myxococcales</taxon>
        <taxon>Sorangiineae</taxon>
        <taxon>Pendulisporaceae</taxon>
        <taxon>Pendulispora</taxon>
    </lineage>
</organism>
<gene>
    <name evidence="2" type="ORF">LVJ94_33810</name>
</gene>
<dbReference type="Proteomes" id="UP001374803">
    <property type="component" value="Chromosome"/>
</dbReference>
<keyword evidence="1" id="KW-0812">Transmembrane</keyword>
<accession>A0ABZ2KT73</accession>
<evidence type="ECO:0000256" key="1">
    <source>
        <dbReference type="SAM" id="Phobius"/>
    </source>
</evidence>
<keyword evidence="1" id="KW-1133">Transmembrane helix</keyword>
<protein>
    <submittedName>
        <fullName evidence="2">Uncharacterized protein</fullName>
    </submittedName>
</protein>
<feature type="transmembrane region" description="Helical" evidence="1">
    <location>
        <begin position="107"/>
        <end position="125"/>
    </location>
</feature>
<feature type="transmembrane region" description="Helical" evidence="1">
    <location>
        <begin position="162"/>
        <end position="182"/>
    </location>
</feature>
<feature type="transmembrane region" description="Helical" evidence="1">
    <location>
        <begin position="137"/>
        <end position="156"/>
    </location>
</feature>
<feature type="transmembrane region" description="Helical" evidence="1">
    <location>
        <begin position="41"/>
        <end position="57"/>
    </location>
</feature>
<dbReference type="EMBL" id="CP089983">
    <property type="protein sequence ID" value="WXB01882.1"/>
    <property type="molecule type" value="Genomic_DNA"/>
</dbReference>
<proteinExistence type="predicted"/>
<keyword evidence="1" id="KW-0472">Membrane</keyword>
<reference evidence="2" key="1">
    <citation type="submission" date="2021-12" db="EMBL/GenBank/DDBJ databases">
        <title>Discovery of the Pendulisporaceae a myxobacterial family with distinct sporulation behavior and unique specialized metabolism.</title>
        <authorList>
            <person name="Garcia R."/>
            <person name="Popoff A."/>
            <person name="Bader C.D."/>
            <person name="Loehr J."/>
            <person name="Walesch S."/>
            <person name="Walt C."/>
            <person name="Boldt J."/>
            <person name="Bunk B."/>
            <person name="Haeckl F.J.F.P.J."/>
            <person name="Gunesch A.P."/>
            <person name="Birkelbach J."/>
            <person name="Nuebel U."/>
            <person name="Pietschmann T."/>
            <person name="Bach T."/>
            <person name="Mueller R."/>
        </authorList>
    </citation>
    <scope>NUCLEOTIDE SEQUENCE</scope>
    <source>
        <strain evidence="2">MSr11367</strain>
    </source>
</reference>
<evidence type="ECO:0000313" key="2">
    <source>
        <dbReference type="EMBL" id="WXB01882.1"/>
    </source>
</evidence>
<evidence type="ECO:0000313" key="3">
    <source>
        <dbReference type="Proteomes" id="UP001374803"/>
    </source>
</evidence>
<name>A0ABZ2KT73_9BACT</name>